<dbReference type="EMBL" id="JAAXLS010000003">
    <property type="protein sequence ID" value="NKQ52698.1"/>
    <property type="molecule type" value="Genomic_DNA"/>
</dbReference>
<feature type="domain" description="DUF6285" evidence="2">
    <location>
        <begin position="348"/>
        <end position="432"/>
    </location>
</feature>
<dbReference type="InterPro" id="IPR002575">
    <property type="entry name" value="Aminoglycoside_PTrfase"/>
</dbReference>
<evidence type="ECO:0000313" key="4">
    <source>
        <dbReference type="Proteomes" id="UP000715441"/>
    </source>
</evidence>
<evidence type="ECO:0000313" key="3">
    <source>
        <dbReference type="EMBL" id="NKQ52698.1"/>
    </source>
</evidence>
<dbReference type="InterPro" id="IPR011009">
    <property type="entry name" value="Kinase-like_dom_sf"/>
</dbReference>
<dbReference type="RefSeq" id="WP_168512834.1">
    <property type="nucleotide sequence ID" value="NZ_JAAXLS010000003.1"/>
</dbReference>
<keyword evidence="4" id="KW-1185">Reference proteome</keyword>
<dbReference type="Proteomes" id="UP000715441">
    <property type="component" value="Unassembled WGS sequence"/>
</dbReference>
<accession>A0ABX1IYV8</accession>
<sequence>MTTELAGQLARRLGAREIRGLRQLSGGASRETWEFEASLAAGPRQLVLRRDPPGAARPEAMAREAEVLRAAAEEGVPVPPLIDHDTSDALGAPFVLTSFVGGETIPRRLLRAVPEGLAAELGRVLARIHRIPPAKVPSLERHDPLATLVATYDSLGEPLPPVEIGLHWLHAHRPPPVPDTVVHGDFRNGNLIVRPAGLAAVLDWERVHRGDPREDLGWLCVKAWRFGSALPVGGFGTLDELLDGYAEVAGERPDPEAVRWWQVFGTVWWAVGCRVQAQRHLAGETRSVELAAVGRRVCEQEHDLLLALGMPAGKVPEEIAEPSELHGHPSAGQLLEAAGEFLRGDVLPATSGRTAFHTRVAANVLDTVWRELRLGPAQERRHRARLAALGFASQAEFASALRDGRADPDDPATLAAVRESVTERLLVANPAYLDQPSGSLFPA</sequence>
<dbReference type="InterPro" id="IPR051678">
    <property type="entry name" value="AGP_Transferase"/>
</dbReference>
<dbReference type="Pfam" id="PF01636">
    <property type="entry name" value="APH"/>
    <property type="match status" value="1"/>
</dbReference>
<feature type="domain" description="Aminoglycoside phosphotransferase" evidence="1">
    <location>
        <begin position="21"/>
        <end position="261"/>
    </location>
</feature>
<dbReference type="Pfam" id="PF19802">
    <property type="entry name" value="DUF6285"/>
    <property type="match status" value="1"/>
</dbReference>
<evidence type="ECO:0000259" key="2">
    <source>
        <dbReference type="Pfam" id="PF19802"/>
    </source>
</evidence>
<dbReference type="Gene3D" id="3.90.1200.10">
    <property type="match status" value="1"/>
</dbReference>
<dbReference type="InterPro" id="IPR046252">
    <property type="entry name" value="DUF6285"/>
</dbReference>
<name>A0ABX1IYV8_9PSEU</name>
<dbReference type="Gene3D" id="3.30.200.20">
    <property type="entry name" value="Phosphorylase Kinase, domain 1"/>
    <property type="match status" value="1"/>
</dbReference>
<dbReference type="InterPro" id="IPR041726">
    <property type="entry name" value="ACAD10_11_N"/>
</dbReference>
<comment type="caution">
    <text evidence="3">The sequence shown here is derived from an EMBL/GenBank/DDBJ whole genome shotgun (WGS) entry which is preliminary data.</text>
</comment>
<organism evidence="3 4">
    <name type="scientific">Amycolatopsis acididurans</name>
    <dbReference type="NCBI Taxonomy" id="2724524"/>
    <lineage>
        <taxon>Bacteria</taxon>
        <taxon>Bacillati</taxon>
        <taxon>Actinomycetota</taxon>
        <taxon>Actinomycetes</taxon>
        <taxon>Pseudonocardiales</taxon>
        <taxon>Pseudonocardiaceae</taxon>
        <taxon>Amycolatopsis</taxon>
    </lineage>
</organism>
<evidence type="ECO:0000259" key="1">
    <source>
        <dbReference type="Pfam" id="PF01636"/>
    </source>
</evidence>
<dbReference type="CDD" id="cd05154">
    <property type="entry name" value="ACAD10_11_N-like"/>
    <property type="match status" value="1"/>
</dbReference>
<protein>
    <submittedName>
        <fullName evidence="3">Phosphotransferase family protein</fullName>
    </submittedName>
</protein>
<gene>
    <name evidence="3" type="ORF">HFP15_07370</name>
</gene>
<reference evidence="3 4" key="1">
    <citation type="submission" date="2020-04" db="EMBL/GenBank/DDBJ databases">
        <title>Novel species.</title>
        <authorList>
            <person name="Teo W.F.A."/>
            <person name="Lipun K."/>
            <person name="Srisuk N."/>
            <person name="Duangmal K."/>
        </authorList>
    </citation>
    <scope>NUCLEOTIDE SEQUENCE [LARGE SCALE GENOMIC DNA]</scope>
    <source>
        <strain evidence="3 4">K13G38</strain>
    </source>
</reference>
<dbReference type="SUPFAM" id="SSF56112">
    <property type="entry name" value="Protein kinase-like (PK-like)"/>
    <property type="match status" value="1"/>
</dbReference>
<proteinExistence type="predicted"/>
<dbReference type="PANTHER" id="PTHR21310:SF57">
    <property type="entry name" value="BLR2944 PROTEIN"/>
    <property type="match status" value="1"/>
</dbReference>
<dbReference type="PANTHER" id="PTHR21310">
    <property type="entry name" value="AMINOGLYCOSIDE PHOSPHOTRANSFERASE-RELATED-RELATED"/>
    <property type="match status" value="1"/>
</dbReference>